<keyword evidence="2" id="KW-1185">Reference proteome</keyword>
<dbReference type="AlphaFoldDB" id="A0A4S8KT41"/>
<dbReference type="Proteomes" id="UP000297245">
    <property type="component" value="Unassembled WGS sequence"/>
</dbReference>
<dbReference type="EMBL" id="ML180094">
    <property type="protein sequence ID" value="THU79006.1"/>
    <property type="molecule type" value="Genomic_DNA"/>
</dbReference>
<accession>A0A4S8KT41</accession>
<reference evidence="1 2" key="1">
    <citation type="journal article" date="2019" name="Nat. Ecol. Evol.">
        <title>Megaphylogeny resolves global patterns of mushroom evolution.</title>
        <authorList>
            <person name="Varga T."/>
            <person name="Krizsan K."/>
            <person name="Foldi C."/>
            <person name="Dima B."/>
            <person name="Sanchez-Garcia M."/>
            <person name="Sanchez-Ramirez S."/>
            <person name="Szollosi G.J."/>
            <person name="Szarkandi J.G."/>
            <person name="Papp V."/>
            <person name="Albert L."/>
            <person name="Andreopoulos W."/>
            <person name="Angelini C."/>
            <person name="Antonin V."/>
            <person name="Barry K.W."/>
            <person name="Bougher N.L."/>
            <person name="Buchanan P."/>
            <person name="Buyck B."/>
            <person name="Bense V."/>
            <person name="Catcheside P."/>
            <person name="Chovatia M."/>
            <person name="Cooper J."/>
            <person name="Damon W."/>
            <person name="Desjardin D."/>
            <person name="Finy P."/>
            <person name="Geml J."/>
            <person name="Haridas S."/>
            <person name="Hughes K."/>
            <person name="Justo A."/>
            <person name="Karasinski D."/>
            <person name="Kautmanova I."/>
            <person name="Kiss B."/>
            <person name="Kocsube S."/>
            <person name="Kotiranta H."/>
            <person name="LaButti K.M."/>
            <person name="Lechner B.E."/>
            <person name="Liimatainen K."/>
            <person name="Lipzen A."/>
            <person name="Lukacs Z."/>
            <person name="Mihaltcheva S."/>
            <person name="Morgado L.N."/>
            <person name="Niskanen T."/>
            <person name="Noordeloos M.E."/>
            <person name="Ohm R.A."/>
            <person name="Ortiz-Santana B."/>
            <person name="Ovrebo C."/>
            <person name="Racz N."/>
            <person name="Riley R."/>
            <person name="Savchenko A."/>
            <person name="Shiryaev A."/>
            <person name="Soop K."/>
            <person name="Spirin V."/>
            <person name="Szebenyi C."/>
            <person name="Tomsovsky M."/>
            <person name="Tulloss R.E."/>
            <person name="Uehling J."/>
            <person name="Grigoriev I.V."/>
            <person name="Vagvolgyi C."/>
            <person name="Papp T."/>
            <person name="Martin F.M."/>
            <person name="Miettinen O."/>
            <person name="Hibbett D.S."/>
            <person name="Nagy L.G."/>
        </authorList>
    </citation>
    <scope>NUCLEOTIDE SEQUENCE [LARGE SCALE GENOMIC DNA]</scope>
    <source>
        <strain evidence="1 2">CBS 962.96</strain>
    </source>
</reference>
<protein>
    <submittedName>
        <fullName evidence="1">Uncharacterized protein</fullName>
    </submittedName>
</protein>
<proteinExistence type="predicted"/>
<sequence length="186" mass="20897">MSQNNDLINQVNNVAFPTPPNDATWYQSVIAGLTTEAQNAIGQAQLFNSDHGLWWNISNTINNLNNQLNCEITELRTPGGGGAARMNLPENFSADRARLLITLSRLTGTPSIQFKDLAEQVTNDQVRYTWTEFKRKLSGVYGRYDEKLTTKQELDKLAKNTAKAEKDFLTYAEEFRTLAGIAEYSD</sequence>
<dbReference type="OrthoDB" id="2768905at2759"/>
<name>A0A4S8KT41_DENBC</name>
<organism evidence="1 2">
    <name type="scientific">Dendrothele bispora (strain CBS 962.96)</name>
    <dbReference type="NCBI Taxonomy" id="1314807"/>
    <lineage>
        <taxon>Eukaryota</taxon>
        <taxon>Fungi</taxon>
        <taxon>Dikarya</taxon>
        <taxon>Basidiomycota</taxon>
        <taxon>Agaricomycotina</taxon>
        <taxon>Agaricomycetes</taxon>
        <taxon>Agaricomycetidae</taxon>
        <taxon>Agaricales</taxon>
        <taxon>Agaricales incertae sedis</taxon>
        <taxon>Dendrothele</taxon>
    </lineage>
</organism>
<evidence type="ECO:0000313" key="2">
    <source>
        <dbReference type="Proteomes" id="UP000297245"/>
    </source>
</evidence>
<gene>
    <name evidence="1" type="ORF">K435DRAFT_875991</name>
</gene>
<evidence type="ECO:0000313" key="1">
    <source>
        <dbReference type="EMBL" id="THU79006.1"/>
    </source>
</evidence>